<reference evidence="1 2" key="1">
    <citation type="submission" date="2013-06" db="EMBL/GenBank/DDBJ databases">
        <authorList>
            <person name="Weinstock G."/>
            <person name="Sodergren E."/>
            <person name="Lobos E.A."/>
            <person name="Fulton L."/>
            <person name="Fulton R."/>
            <person name="Courtney L."/>
            <person name="Fronick C."/>
            <person name="O'Laughlin M."/>
            <person name="Godfrey J."/>
            <person name="Wilson R.M."/>
            <person name="Miner T."/>
            <person name="Farmer C."/>
            <person name="Delehaunty K."/>
            <person name="Cordes M."/>
            <person name="Minx P."/>
            <person name="Tomlinson C."/>
            <person name="Chen J."/>
            <person name="Wollam A."/>
            <person name="Pepin K.H."/>
            <person name="Bhonagiri V."/>
            <person name="Zhang X."/>
            <person name="Warren W."/>
            <person name="Mitreva M."/>
            <person name="Mardis E.R."/>
            <person name="Wilson R.K."/>
        </authorList>
    </citation>
    <scope>NUCLEOTIDE SEQUENCE [LARGE SCALE GENOMIC DNA]</scope>
    <source>
        <strain evidence="1 2">W1703</strain>
    </source>
</reference>
<dbReference type="InterPro" id="IPR012674">
    <property type="entry name" value="Calycin"/>
</dbReference>
<proteinExistence type="predicted"/>
<evidence type="ECO:0000313" key="1">
    <source>
        <dbReference type="EMBL" id="ERJ76064.1"/>
    </source>
</evidence>
<protein>
    <recommendedName>
        <fullName evidence="3">DUF1934 domain-containing protein</fullName>
    </recommendedName>
</protein>
<name>U2KFZ4_9STRE</name>
<dbReference type="InterPro" id="IPR015231">
    <property type="entry name" value="DUF1934"/>
</dbReference>
<dbReference type="Gene3D" id="2.40.128.20">
    <property type="match status" value="1"/>
</dbReference>
<gene>
    <name evidence="1" type="ORF">HMPREF1557_01226</name>
</gene>
<sequence>MTKNLMFWRQIMQLKIYNLIQMEDDTEIIEEIHDCQWTSKGDYDYLVHQNDHDEKVVIKFNSQELTMTRFSQPKSIMHFVKNEDNLASIPTSMGVQSLVTRTKSFVFEKEARRLHLGYDLLTDSEAKIPLASYKMQISWS</sequence>
<evidence type="ECO:0000313" key="2">
    <source>
        <dbReference type="Proteomes" id="UP000016617"/>
    </source>
</evidence>
<dbReference type="AlphaFoldDB" id="U2KFZ4"/>
<comment type="caution">
    <text evidence="1">The sequence shown here is derived from an EMBL/GenBank/DDBJ whole genome shotgun (WGS) entry which is preliminary data.</text>
</comment>
<dbReference type="Pfam" id="PF09148">
    <property type="entry name" value="DUF1934"/>
    <property type="match status" value="1"/>
</dbReference>
<dbReference type="PATRIC" id="fig|1227275.3.peg.1085"/>
<organism evidence="1 2">
    <name type="scientific">Streptococcus sobrinus W1703</name>
    <dbReference type="NCBI Taxonomy" id="1227275"/>
    <lineage>
        <taxon>Bacteria</taxon>
        <taxon>Bacillati</taxon>
        <taxon>Bacillota</taxon>
        <taxon>Bacilli</taxon>
        <taxon>Lactobacillales</taxon>
        <taxon>Streptococcaceae</taxon>
        <taxon>Streptococcus</taxon>
    </lineage>
</organism>
<dbReference type="SUPFAM" id="SSF50814">
    <property type="entry name" value="Lipocalins"/>
    <property type="match status" value="1"/>
</dbReference>
<dbReference type="Proteomes" id="UP000016617">
    <property type="component" value="Unassembled WGS sequence"/>
</dbReference>
<dbReference type="HOGENOM" id="CLU_135664_0_0_9"/>
<accession>U2KFZ4</accession>
<dbReference type="EMBL" id="AWVA01000076">
    <property type="protein sequence ID" value="ERJ76064.1"/>
    <property type="molecule type" value="Genomic_DNA"/>
</dbReference>
<evidence type="ECO:0008006" key="3">
    <source>
        <dbReference type="Google" id="ProtNLM"/>
    </source>
</evidence>